<organism evidence="2 3">
    <name type="scientific">Sphingomonas melonis</name>
    <dbReference type="NCBI Taxonomy" id="152682"/>
    <lineage>
        <taxon>Bacteria</taxon>
        <taxon>Pseudomonadati</taxon>
        <taxon>Pseudomonadota</taxon>
        <taxon>Alphaproteobacteria</taxon>
        <taxon>Sphingomonadales</taxon>
        <taxon>Sphingomonadaceae</taxon>
        <taxon>Sphingomonas</taxon>
    </lineage>
</organism>
<dbReference type="Pfam" id="PF13409">
    <property type="entry name" value="GST_N_2"/>
    <property type="match status" value="1"/>
</dbReference>
<dbReference type="SFLD" id="SFLDG01150">
    <property type="entry name" value="Main.1:_Beta-like"/>
    <property type="match status" value="1"/>
</dbReference>
<dbReference type="RefSeq" id="WP_179506964.1">
    <property type="nucleotide sequence ID" value="NZ_JACCBY010000001.1"/>
</dbReference>
<keyword evidence="3" id="KW-1185">Reference proteome</keyword>
<protein>
    <submittedName>
        <fullName evidence="2">Glutathione S-transferase</fullName>
        <ecNumber evidence="2">2.5.1.18</ecNumber>
    </submittedName>
</protein>
<dbReference type="EC" id="2.5.1.18" evidence="2"/>
<dbReference type="PANTHER" id="PTHR44051">
    <property type="entry name" value="GLUTATHIONE S-TRANSFERASE-RELATED"/>
    <property type="match status" value="1"/>
</dbReference>
<evidence type="ECO:0000313" key="3">
    <source>
        <dbReference type="Proteomes" id="UP000517753"/>
    </source>
</evidence>
<dbReference type="SFLD" id="SFLDG00358">
    <property type="entry name" value="Main_(cytGST)"/>
    <property type="match status" value="1"/>
</dbReference>
<dbReference type="PROSITE" id="PS50404">
    <property type="entry name" value="GST_NTER"/>
    <property type="match status" value="1"/>
</dbReference>
<dbReference type="Proteomes" id="UP000517753">
    <property type="component" value="Unassembled WGS sequence"/>
</dbReference>
<dbReference type="AlphaFoldDB" id="A0A7Y9K1G0"/>
<dbReference type="InterPro" id="IPR004045">
    <property type="entry name" value="Glutathione_S-Trfase_N"/>
</dbReference>
<feature type="domain" description="GST N-terminal" evidence="1">
    <location>
        <begin position="1"/>
        <end position="82"/>
    </location>
</feature>
<dbReference type="InterPro" id="IPR036249">
    <property type="entry name" value="Thioredoxin-like_sf"/>
</dbReference>
<dbReference type="Pfam" id="PF13410">
    <property type="entry name" value="GST_C_2"/>
    <property type="match status" value="1"/>
</dbReference>
<comment type="caution">
    <text evidence="2">The sequence shown here is derived from an EMBL/GenBank/DDBJ whole genome shotgun (WGS) entry which is preliminary data.</text>
</comment>
<dbReference type="Gene3D" id="1.20.1050.10">
    <property type="match status" value="1"/>
</dbReference>
<dbReference type="GO" id="GO:0004364">
    <property type="term" value="F:glutathione transferase activity"/>
    <property type="evidence" value="ECO:0007669"/>
    <property type="project" value="UniProtKB-EC"/>
</dbReference>
<keyword evidence="2" id="KW-0808">Transferase</keyword>
<dbReference type="SFLD" id="SFLDS00019">
    <property type="entry name" value="Glutathione_Transferase_(cytos"/>
    <property type="match status" value="1"/>
</dbReference>
<sequence length="200" mass="21229">MLTLFHAPRSRSTRLLWLLEELGLPHDVRYVSIRYNEGSGDGPDPANPHPDRKVPALQHDEALVTECAAVALYLTELAPQAELAPAIGAADRGAFLTWLSWIEGECGPAIASRFCVAPGDPEPAAFTAALRRIEAALVRGPFLLGVRFSAADVMLGGALDWARPVLPAEGVIAAYSARLAARPAYVRAMARDAAPQAAAA</sequence>
<dbReference type="InterPro" id="IPR036282">
    <property type="entry name" value="Glutathione-S-Trfase_C_sf"/>
</dbReference>
<dbReference type="EMBL" id="JACCBY010000001">
    <property type="protein sequence ID" value="NYD88355.1"/>
    <property type="molecule type" value="Genomic_DNA"/>
</dbReference>
<dbReference type="InterPro" id="IPR040079">
    <property type="entry name" value="Glutathione_S-Trfase"/>
</dbReference>
<dbReference type="Gene3D" id="3.40.30.10">
    <property type="entry name" value="Glutaredoxin"/>
    <property type="match status" value="1"/>
</dbReference>
<evidence type="ECO:0000313" key="2">
    <source>
        <dbReference type="EMBL" id="NYD88355.1"/>
    </source>
</evidence>
<dbReference type="SUPFAM" id="SSF47616">
    <property type="entry name" value="GST C-terminal domain-like"/>
    <property type="match status" value="1"/>
</dbReference>
<dbReference type="PANTHER" id="PTHR44051:SF21">
    <property type="entry name" value="GLUTATHIONE S-TRANSFERASE FAMILY PROTEIN"/>
    <property type="match status" value="1"/>
</dbReference>
<gene>
    <name evidence="2" type="ORF">HD841_000124</name>
</gene>
<evidence type="ECO:0000259" key="1">
    <source>
        <dbReference type="PROSITE" id="PS50404"/>
    </source>
</evidence>
<name>A0A7Y9K1G0_9SPHN</name>
<reference evidence="2 3" key="1">
    <citation type="submission" date="2020-07" db="EMBL/GenBank/DDBJ databases">
        <authorList>
            <person name="Partida-Martinez L."/>
            <person name="Huntemann M."/>
            <person name="Clum A."/>
            <person name="Wang J."/>
            <person name="Palaniappan K."/>
            <person name="Ritter S."/>
            <person name="Chen I.-M."/>
            <person name="Stamatis D."/>
            <person name="Reddy T."/>
            <person name="O'Malley R."/>
            <person name="Daum C."/>
            <person name="Shapiro N."/>
            <person name="Ivanova N."/>
            <person name="Kyrpides N."/>
            <person name="Woyke T."/>
        </authorList>
    </citation>
    <scope>NUCLEOTIDE SEQUENCE [LARGE SCALE GENOMIC DNA]</scope>
    <source>
        <strain evidence="2 3">AS2.3</strain>
    </source>
</reference>
<accession>A0A7Y9K1G0</accession>
<dbReference type="SUPFAM" id="SSF52833">
    <property type="entry name" value="Thioredoxin-like"/>
    <property type="match status" value="1"/>
</dbReference>
<reference evidence="2 3" key="2">
    <citation type="submission" date="2020-08" db="EMBL/GenBank/DDBJ databases">
        <title>The Agave Microbiome: Exploring the role of microbial communities in plant adaptations to desert environments.</title>
        <authorList>
            <person name="Partida-Martinez L.P."/>
        </authorList>
    </citation>
    <scope>NUCLEOTIDE SEQUENCE [LARGE SCALE GENOMIC DNA]</scope>
    <source>
        <strain evidence="2 3">AS2.3</strain>
    </source>
</reference>
<proteinExistence type="predicted"/>